<name>A0A9K3GYJ3_HELAN</name>
<dbReference type="AlphaFoldDB" id="A0A9K3GYJ3"/>
<accession>A0A9K3GYJ3</accession>
<comment type="caution">
    <text evidence="1">The sequence shown here is derived from an EMBL/GenBank/DDBJ whole genome shotgun (WGS) entry which is preliminary data.</text>
</comment>
<dbReference type="Proteomes" id="UP000215914">
    <property type="component" value="Unassembled WGS sequence"/>
</dbReference>
<sequence length="367" mass="43281">MCEICGGPLFTIKCPQYEGSSTPYYANPFVQPQQYSLQGYPANAKEMFPNFFELRELILECVRATKELEYGDPRLPRMIDLLDRMFEQIGPNIECDLSRQRDPRCEECGGSHRFEDCAIAARVGMGWRSRERTQQIQWGYDDDDDEWVTVQSSYYKAIVLPELAEGETIWGYVESKAEKVEVEREEEEEVEVEQPSNEDQMTWENEFKEELDGLPVDEEVKEFDPEGDLAYLEVLLEGNPMTDIKEEEVVVEEEEHHSWPLVLVLSEAEKSTTPRERAKKRKIKDLNRKRIEGWGEMERKKPFTNDRSSHYMPHIRFLPGMFKFWWSDPFENFKIFYYSTIIFLTIFEVRVELNGLDRVQVKEKPPD</sequence>
<keyword evidence="2" id="KW-1185">Reference proteome</keyword>
<protein>
    <submittedName>
        <fullName evidence="1">Uncharacterized protein</fullName>
    </submittedName>
</protein>
<evidence type="ECO:0000313" key="1">
    <source>
        <dbReference type="EMBL" id="KAF5760707.1"/>
    </source>
</evidence>
<gene>
    <name evidence="1" type="ORF">HanXRQr2_Chr16g0756581</name>
</gene>
<dbReference type="EMBL" id="MNCJ02000331">
    <property type="protein sequence ID" value="KAF5760707.1"/>
    <property type="molecule type" value="Genomic_DNA"/>
</dbReference>
<reference evidence="1" key="2">
    <citation type="submission" date="2020-06" db="EMBL/GenBank/DDBJ databases">
        <title>Helianthus annuus Genome sequencing and assembly Release 2.</title>
        <authorList>
            <person name="Gouzy J."/>
            <person name="Langlade N."/>
            <person name="Munos S."/>
        </authorList>
    </citation>
    <scope>NUCLEOTIDE SEQUENCE</scope>
    <source>
        <tissue evidence="1">Leaves</tissue>
    </source>
</reference>
<dbReference type="Gramene" id="mRNA:HanXRQr2_Chr16g0756581">
    <property type="protein sequence ID" value="CDS:HanXRQr2_Chr16g0756581.1"/>
    <property type="gene ID" value="HanXRQr2_Chr16g0756581"/>
</dbReference>
<proteinExistence type="predicted"/>
<evidence type="ECO:0000313" key="2">
    <source>
        <dbReference type="Proteomes" id="UP000215914"/>
    </source>
</evidence>
<reference evidence="1" key="1">
    <citation type="journal article" date="2017" name="Nature">
        <title>The sunflower genome provides insights into oil metabolism, flowering and Asterid evolution.</title>
        <authorList>
            <person name="Badouin H."/>
            <person name="Gouzy J."/>
            <person name="Grassa C.J."/>
            <person name="Murat F."/>
            <person name="Staton S.E."/>
            <person name="Cottret L."/>
            <person name="Lelandais-Briere C."/>
            <person name="Owens G.L."/>
            <person name="Carrere S."/>
            <person name="Mayjonade B."/>
            <person name="Legrand L."/>
            <person name="Gill N."/>
            <person name="Kane N.C."/>
            <person name="Bowers J.E."/>
            <person name="Hubner S."/>
            <person name="Bellec A."/>
            <person name="Berard A."/>
            <person name="Berges H."/>
            <person name="Blanchet N."/>
            <person name="Boniface M.C."/>
            <person name="Brunel D."/>
            <person name="Catrice O."/>
            <person name="Chaidir N."/>
            <person name="Claudel C."/>
            <person name="Donnadieu C."/>
            <person name="Faraut T."/>
            <person name="Fievet G."/>
            <person name="Helmstetter N."/>
            <person name="King M."/>
            <person name="Knapp S.J."/>
            <person name="Lai Z."/>
            <person name="Le Paslier M.C."/>
            <person name="Lippi Y."/>
            <person name="Lorenzon L."/>
            <person name="Mandel J.R."/>
            <person name="Marage G."/>
            <person name="Marchand G."/>
            <person name="Marquand E."/>
            <person name="Bret-Mestries E."/>
            <person name="Morien E."/>
            <person name="Nambeesan S."/>
            <person name="Nguyen T."/>
            <person name="Pegot-Espagnet P."/>
            <person name="Pouilly N."/>
            <person name="Raftis F."/>
            <person name="Sallet E."/>
            <person name="Schiex T."/>
            <person name="Thomas J."/>
            <person name="Vandecasteele C."/>
            <person name="Vares D."/>
            <person name="Vear F."/>
            <person name="Vautrin S."/>
            <person name="Crespi M."/>
            <person name="Mangin B."/>
            <person name="Burke J.M."/>
            <person name="Salse J."/>
            <person name="Munos S."/>
            <person name="Vincourt P."/>
            <person name="Rieseberg L.H."/>
            <person name="Langlade N.B."/>
        </authorList>
    </citation>
    <scope>NUCLEOTIDE SEQUENCE</scope>
    <source>
        <tissue evidence="1">Leaves</tissue>
    </source>
</reference>
<organism evidence="1 2">
    <name type="scientific">Helianthus annuus</name>
    <name type="common">Common sunflower</name>
    <dbReference type="NCBI Taxonomy" id="4232"/>
    <lineage>
        <taxon>Eukaryota</taxon>
        <taxon>Viridiplantae</taxon>
        <taxon>Streptophyta</taxon>
        <taxon>Embryophyta</taxon>
        <taxon>Tracheophyta</taxon>
        <taxon>Spermatophyta</taxon>
        <taxon>Magnoliopsida</taxon>
        <taxon>eudicotyledons</taxon>
        <taxon>Gunneridae</taxon>
        <taxon>Pentapetalae</taxon>
        <taxon>asterids</taxon>
        <taxon>campanulids</taxon>
        <taxon>Asterales</taxon>
        <taxon>Asteraceae</taxon>
        <taxon>Asteroideae</taxon>
        <taxon>Heliantheae alliance</taxon>
        <taxon>Heliantheae</taxon>
        <taxon>Helianthus</taxon>
    </lineage>
</organism>